<reference evidence="4 5" key="1">
    <citation type="journal article" date="2018" name="Front. Microbiol.">
        <title>Genome-Wide Analysis of Corynespora cassiicola Leaf Fall Disease Putative Effectors.</title>
        <authorList>
            <person name="Lopez D."/>
            <person name="Ribeiro S."/>
            <person name="Label P."/>
            <person name="Fumanal B."/>
            <person name="Venisse J.S."/>
            <person name="Kohler A."/>
            <person name="de Oliveira R.R."/>
            <person name="Labutti K."/>
            <person name="Lipzen A."/>
            <person name="Lail K."/>
            <person name="Bauer D."/>
            <person name="Ohm R.A."/>
            <person name="Barry K.W."/>
            <person name="Spatafora J."/>
            <person name="Grigoriev I.V."/>
            <person name="Martin F.M."/>
            <person name="Pujade-Renaud V."/>
        </authorList>
    </citation>
    <scope>NUCLEOTIDE SEQUENCE [LARGE SCALE GENOMIC DNA]</scope>
    <source>
        <strain evidence="4 5">Philippines</strain>
    </source>
</reference>
<keyword evidence="5" id="KW-1185">Reference proteome</keyword>
<organism evidence="4 5">
    <name type="scientific">Corynespora cassiicola Philippines</name>
    <dbReference type="NCBI Taxonomy" id="1448308"/>
    <lineage>
        <taxon>Eukaryota</taxon>
        <taxon>Fungi</taxon>
        <taxon>Dikarya</taxon>
        <taxon>Ascomycota</taxon>
        <taxon>Pezizomycotina</taxon>
        <taxon>Dothideomycetes</taxon>
        <taxon>Pleosporomycetidae</taxon>
        <taxon>Pleosporales</taxon>
        <taxon>Corynesporascaceae</taxon>
        <taxon>Corynespora</taxon>
    </lineage>
</organism>
<dbReference type="PANTHER" id="PTHR42748:SF28">
    <property type="entry name" value="NMRA-LIKE DOMAIN-CONTAINING PROTEIN"/>
    <property type="match status" value="1"/>
</dbReference>
<dbReference type="STRING" id="1448308.A0A2T2NTM2"/>
<dbReference type="InterPro" id="IPR036291">
    <property type="entry name" value="NAD(P)-bd_dom_sf"/>
</dbReference>
<dbReference type="InterPro" id="IPR008030">
    <property type="entry name" value="NmrA-like"/>
</dbReference>
<keyword evidence="2" id="KW-0521">NADP</keyword>
<gene>
    <name evidence="4" type="ORF">BS50DRAFT_663377</name>
</gene>
<dbReference type="CDD" id="cd05251">
    <property type="entry name" value="NmrA_like_SDR_a"/>
    <property type="match status" value="1"/>
</dbReference>
<dbReference type="EMBL" id="KZ678133">
    <property type="protein sequence ID" value="PSN68743.1"/>
    <property type="molecule type" value="Genomic_DNA"/>
</dbReference>
<proteinExistence type="inferred from homology"/>
<dbReference type="SUPFAM" id="SSF51735">
    <property type="entry name" value="NAD(P)-binding Rossmann-fold domains"/>
    <property type="match status" value="1"/>
</dbReference>
<dbReference type="InterPro" id="IPR051164">
    <property type="entry name" value="NmrA-like_oxidored"/>
</dbReference>
<dbReference type="GO" id="GO:0005634">
    <property type="term" value="C:nucleus"/>
    <property type="evidence" value="ECO:0007669"/>
    <property type="project" value="TreeGrafter"/>
</dbReference>
<evidence type="ECO:0000256" key="2">
    <source>
        <dbReference type="ARBA" id="ARBA00022857"/>
    </source>
</evidence>
<dbReference type="Gene3D" id="3.90.25.10">
    <property type="entry name" value="UDP-galactose 4-epimerase, domain 1"/>
    <property type="match status" value="1"/>
</dbReference>
<dbReference type="Pfam" id="PF05368">
    <property type="entry name" value="NmrA"/>
    <property type="match status" value="1"/>
</dbReference>
<dbReference type="Gene3D" id="3.40.50.720">
    <property type="entry name" value="NAD(P)-binding Rossmann-like Domain"/>
    <property type="match status" value="1"/>
</dbReference>
<name>A0A2T2NTM2_CORCC</name>
<dbReference type="PANTHER" id="PTHR42748">
    <property type="entry name" value="NITROGEN METABOLITE REPRESSION PROTEIN NMRA FAMILY MEMBER"/>
    <property type="match status" value="1"/>
</dbReference>
<accession>A0A2T2NTM2</accession>
<evidence type="ECO:0000256" key="1">
    <source>
        <dbReference type="ARBA" id="ARBA00006328"/>
    </source>
</evidence>
<feature type="domain" description="NmrA-like" evidence="3">
    <location>
        <begin position="1"/>
        <end position="295"/>
    </location>
</feature>
<evidence type="ECO:0000313" key="5">
    <source>
        <dbReference type="Proteomes" id="UP000240883"/>
    </source>
</evidence>
<evidence type="ECO:0000259" key="3">
    <source>
        <dbReference type="Pfam" id="PF05368"/>
    </source>
</evidence>
<dbReference type="AlphaFoldDB" id="A0A2T2NTM2"/>
<comment type="similarity">
    <text evidence="1">Belongs to the NmrA-type oxidoreductase family.</text>
</comment>
<dbReference type="OrthoDB" id="300709at2759"/>
<protein>
    <submittedName>
        <fullName evidence="4">NAD(P)-binding protein</fullName>
    </submittedName>
</protein>
<sequence>MTKIIAITGATGTQGGGIANVLLKKPGWRVRAITRNPSSDKAKSLAARGAEVIQADFDDADSLTKAFEGAHAIFAVTNFWEHLIAGKDPHEAGRIEEEQGVKLAQVAAKSKALEHYIWSTLPSSEKITKGKILVPHLDYKANVDNYIQRELPELAKRTTFLMFGFYSNNHEFSPILRPFEVPGSYGKYLQLLPTRGNATVPVTGDMAINPGIWVRQVLASPEKSKGRYAIMAAEFLTFDELIKIWSDVTGRAGVHVKCSSEDFIKVWGRFGEELAVQFEFLEVFTDWDGLYNTVSKEELGIGEGVRGHREALESLKEHL</sequence>
<evidence type="ECO:0000313" key="4">
    <source>
        <dbReference type="EMBL" id="PSN68743.1"/>
    </source>
</evidence>
<dbReference type="Proteomes" id="UP000240883">
    <property type="component" value="Unassembled WGS sequence"/>
</dbReference>